<dbReference type="Proteomes" id="UP000231962">
    <property type="component" value="Unassembled WGS sequence"/>
</dbReference>
<protein>
    <recommendedName>
        <fullName evidence="2">DUF2147 domain-containing protein</fullName>
    </recommendedName>
</protein>
<accession>A0A2M9ZIF5</accession>
<dbReference type="PANTHER" id="PTHR36919:SF3">
    <property type="entry name" value="BLL5882 PROTEIN"/>
    <property type="match status" value="1"/>
</dbReference>
<dbReference type="Gene3D" id="2.40.128.520">
    <property type="match status" value="1"/>
</dbReference>
<dbReference type="EMBL" id="NPDZ01000019">
    <property type="protein sequence ID" value="PJZ71792.1"/>
    <property type="molecule type" value="Genomic_DNA"/>
</dbReference>
<organism evidence="4 6">
    <name type="scientific">Leptospira perolatii</name>
    <dbReference type="NCBI Taxonomy" id="2023191"/>
    <lineage>
        <taxon>Bacteria</taxon>
        <taxon>Pseudomonadati</taxon>
        <taxon>Spirochaetota</taxon>
        <taxon>Spirochaetia</taxon>
        <taxon>Leptospirales</taxon>
        <taxon>Leptospiraceae</taxon>
        <taxon>Leptospira</taxon>
    </lineage>
</organism>
<proteinExistence type="predicted"/>
<dbReference type="EMBL" id="NPDY01000012">
    <property type="protein sequence ID" value="PJZ69083.1"/>
    <property type="molecule type" value="Genomic_DNA"/>
</dbReference>
<evidence type="ECO:0000313" key="4">
    <source>
        <dbReference type="EMBL" id="PJZ71792.1"/>
    </source>
</evidence>
<evidence type="ECO:0000259" key="2">
    <source>
        <dbReference type="Pfam" id="PF09917"/>
    </source>
</evidence>
<dbReference type="OrthoDB" id="9814399at2"/>
<name>A0A2M9ZIF5_9LEPT</name>
<keyword evidence="5" id="KW-1185">Reference proteome</keyword>
<evidence type="ECO:0000256" key="1">
    <source>
        <dbReference type="SAM" id="SignalP"/>
    </source>
</evidence>
<gene>
    <name evidence="3" type="ORF">CH360_12420</name>
    <name evidence="4" type="ORF">CH373_17575</name>
</gene>
<evidence type="ECO:0000313" key="5">
    <source>
        <dbReference type="Proteomes" id="UP000231962"/>
    </source>
</evidence>
<dbReference type="AlphaFoldDB" id="A0A2M9ZIF5"/>
<feature type="signal peptide" evidence="1">
    <location>
        <begin position="1"/>
        <end position="22"/>
    </location>
</feature>
<keyword evidence="1" id="KW-0732">Signal</keyword>
<dbReference type="PANTHER" id="PTHR36919">
    <property type="entry name" value="BLR1215 PROTEIN"/>
    <property type="match status" value="1"/>
</dbReference>
<dbReference type="InterPro" id="IPR019223">
    <property type="entry name" value="DUF2147"/>
</dbReference>
<sequence>MKKTIYILIFLTSLFITSNLFSQPAAVTGTWRTFSDDGKEESIVEIYEQGGKVYGKITKLVDPLDENGKPHTCTECSDENKDKPVLGMVIIKGLGPDGDKWSGGKILDPNDGNWYKCFLKAIENGKKLEVRGYIGFSLLGRTQYWVRK</sequence>
<dbReference type="Pfam" id="PF09917">
    <property type="entry name" value="DUF2147"/>
    <property type="match status" value="1"/>
</dbReference>
<evidence type="ECO:0000313" key="6">
    <source>
        <dbReference type="Proteomes" id="UP000231990"/>
    </source>
</evidence>
<reference evidence="5 6" key="1">
    <citation type="submission" date="2017-07" db="EMBL/GenBank/DDBJ databases">
        <title>Leptospira spp. isolated from tropical soils.</title>
        <authorList>
            <person name="Thibeaux R."/>
            <person name="Iraola G."/>
            <person name="Ferres I."/>
            <person name="Bierque E."/>
            <person name="Girault D."/>
            <person name="Soupe-Gilbert M.-E."/>
            <person name="Picardeau M."/>
            <person name="Goarant C."/>
        </authorList>
    </citation>
    <scope>NUCLEOTIDE SEQUENCE [LARGE SCALE GENOMIC DNA]</scope>
    <source>
        <strain evidence="4 6">FH1-B-B1</strain>
        <strain evidence="3 5">FH1-B-C1</strain>
    </source>
</reference>
<dbReference type="Proteomes" id="UP000231990">
    <property type="component" value="Unassembled WGS sequence"/>
</dbReference>
<evidence type="ECO:0000313" key="3">
    <source>
        <dbReference type="EMBL" id="PJZ69083.1"/>
    </source>
</evidence>
<comment type="caution">
    <text evidence="4">The sequence shown here is derived from an EMBL/GenBank/DDBJ whole genome shotgun (WGS) entry which is preliminary data.</text>
</comment>
<feature type="domain" description="DUF2147" evidence="2">
    <location>
        <begin position="29"/>
        <end position="147"/>
    </location>
</feature>
<dbReference type="RefSeq" id="WP_100714375.1">
    <property type="nucleotide sequence ID" value="NZ_NPDY01000012.1"/>
</dbReference>
<feature type="chain" id="PRO_5014664189" description="DUF2147 domain-containing protein" evidence="1">
    <location>
        <begin position="23"/>
        <end position="148"/>
    </location>
</feature>